<evidence type="ECO:0000259" key="7">
    <source>
        <dbReference type="Pfam" id="PF00583"/>
    </source>
</evidence>
<evidence type="ECO:0000256" key="4">
    <source>
        <dbReference type="ARBA" id="ARBA00022679"/>
    </source>
</evidence>
<keyword evidence="3" id="KW-1277">Toxin-antitoxin system</keyword>
<dbReference type="PANTHER" id="PTHR36449">
    <property type="entry name" value="ACETYLTRANSFERASE-RELATED"/>
    <property type="match status" value="1"/>
</dbReference>
<evidence type="ECO:0000256" key="3">
    <source>
        <dbReference type="ARBA" id="ARBA00022649"/>
    </source>
</evidence>
<dbReference type="InterPro" id="IPR016181">
    <property type="entry name" value="Acyl_CoA_acyltransferase"/>
</dbReference>
<name>A0A7X1YB51_9PSED</name>
<evidence type="ECO:0000256" key="6">
    <source>
        <dbReference type="ARBA" id="ARBA00049880"/>
    </source>
</evidence>
<organism evidence="8 9">
    <name type="scientific">Pseudomonas helleri</name>
    <dbReference type="NCBI Taxonomy" id="1608996"/>
    <lineage>
        <taxon>Bacteria</taxon>
        <taxon>Pseudomonadati</taxon>
        <taxon>Pseudomonadota</taxon>
        <taxon>Gammaproteobacteria</taxon>
        <taxon>Pseudomonadales</taxon>
        <taxon>Pseudomonadaceae</taxon>
        <taxon>Pseudomonas</taxon>
    </lineage>
</organism>
<dbReference type="CDD" id="cd04301">
    <property type="entry name" value="NAT_SF"/>
    <property type="match status" value="1"/>
</dbReference>
<evidence type="ECO:0000256" key="1">
    <source>
        <dbReference type="ARBA" id="ARBA00009342"/>
    </source>
</evidence>
<dbReference type="InterPro" id="IPR000182">
    <property type="entry name" value="GNAT_dom"/>
</dbReference>
<evidence type="ECO:0000313" key="9">
    <source>
        <dbReference type="Proteomes" id="UP000470186"/>
    </source>
</evidence>
<keyword evidence="5" id="KW-0012">Acyltransferase</keyword>
<comment type="catalytic activity">
    <reaction evidence="6">
        <text>glycyl-tRNA(Gly) + acetyl-CoA = N-acetylglycyl-tRNA(Gly) + CoA + H(+)</text>
        <dbReference type="Rhea" id="RHEA:81867"/>
        <dbReference type="Rhea" id="RHEA-COMP:9683"/>
        <dbReference type="Rhea" id="RHEA-COMP:19766"/>
        <dbReference type="ChEBI" id="CHEBI:15378"/>
        <dbReference type="ChEBI" id="CHEBI:57287"/>
        <dbReference type="ChEBI" id="CHEBI:57288"/>
        <dbReference type="ChEBI" id="CHEBI:78522"/>
        <dbReference type="ChEBI" id="CHEBI:232036"/>
    </reaction>
</comment>
<feature type="domain" description="N-acetyltransferase" evidence="7">
    <location>
        <begin position="37"/>
        <end position="142"/>
    </location>
</feature>
<dbReference type="Proteomes" id="UP000470186">
    <property type="component" value="Unassembled WGS sequence"/>
</dbReference>
<protein>
    <submittedName>
        <fullName evidence="8">GNAT family N-acetyltransferase</fullName>
    </submittedName>
</protein>
<evidence type="ECO:0000256" key="5">
    <source>
        <dbReference type="ARBA" id="ARBA00023315"/>
    </source>
</evidence>
<evidence type="ECO:0000256" key="2">
    <source>
        <dbReference type="ARBA" id="ARBA00022491"/>
    </source>
</evidence>
<keyword evidence="9" id="KW-1185">Reference proteome</keyword>
<comment type="similarity">
    <text evidence="1">Belongs to the acetyltransferase family. GNAT subfamily.</text>
</comment>
<reference evidence="8 9" key="1">
    <citation type="submission" date="2019-10" db="EMBL/GenBank/DDBJ databases">
        <title>Evaluation of single-gene subtyping targets for Pseudomonas.</title>
        <authorList>
            <person name="Reichler S.J."/>
            <person name="Orsi R.H."/>
            <person name="Wiedmann M."/>
            <person name="Martin N.H."/>
            <person name="Murphy S.I."/>
        </authorList>
    </citation>
    <scope>NUCLEOTIDE SEQUENCE [LARGE SCALE GENOMIC DNA]</scope>
    <source>
        <strain evidence="8 9">FSL R10-2107</strain>
    </source>
</reference>
<dbReference type="EMBL" id="WIVX01000126">
    <property type="protein sequence ID" value="MQU33743.1"/>
    <property type="molecule type" value="Genomic_DNA"/>
</dbReference>
<gene>
    <name evidence="8" type="ORF">GHO30_20550</name>
</gene>
<comment type="caution">
    <text evidence="8">The sequence shown here is derived from an EMBL/GenBank/DDBJ whole genome shotgun (WGS) entry which is preliminary data.</text>
</comment>
<keyword evidence="4 8" id="KW-0808">Transferase</keyword>
<dbReference type="GO" id="GO:0016747">
    <property type="term" value="F:acyltransferase activity, transferring groups other than amino-acyl groups"/>
    <property type="evidence" value="ECO:0007669"/>
    <property type="project" value="InterPro"/>
</dbReference>
<proteinExistence type="inferred from homology"/>
<evidence type="ECO:0000313" key="8">
    <source>
        <dbReference type="EMBL" id="MQU33743.1"/>
    </source>
</evidence>
<accession>A0A7X1YB51</accession>
<sequence>MTAPEKLTDNHDFSGFDCGEMSINEYGKRAHKAQLAKDAVVYVACLKGTSTVVAFYTLTNGSVMRSEAPKAMQRNAPSQYPVTILGRLGVDKSIQGRGIAKALLQDAIERTLLAAEVIGSRAMLVHALDERLATFYQNNAGFVPSSVSPLTLMLSLK</sequence>
<dbReference type="SUPFAM" id="SSF55729">
    <property type="entry name" value="Acyl-CoA N-acyltransferases (Nat)"/>
    <property type="match status" value="1"/>
</dbReference>
<dbReference type="AlphaFoldDB" id="A0A7X1YB51"/>
<keyword evidence="2" id="KW-0678">Repressor</keyword>
<dbReference type="PANTHER" id="PTHR36449:SF1">
    <property type="entry name" value="ACETYLTRANSFERASE"/>
    <property type="match status" value="1"/>
</dbReference>
<dbReference type="Gene3D" id="3.40.630.30">
    <property type="match status" value="1"/>
</dbReference>
<dbReference type="Pfam" id="PF00583">
    <property type="entry name" value="Acetyltransf_1"/>
    <property type="match status" value="1"/>
</dbReference>